<sequence length="121" mass="13537">MPPITSAILNPQAQEFLPLQHIDSGVQHGSTTHLQETPPVYAGRDNDLLIKYSKSNRVPSTKHTLQSQRDAHEDTIQSDGLPPQRCNRESSPRCSRLDLSASSVYKFNDKPGRDYCSVFDT</sequence>
<protein>
    <submittedName>
        <fullName evidence="2">Uncharacterized protein</fullName>
    </submittedName>
</protein>
<name>A0A2D4IZ72_MICLE</name>
<evidence type="ECO:0000313" key="2">
    <source>
        <dbReference type="EMBL" id="LAA89506.1"/>
    </source>
</evidence>
<organism evidence="2">
    <name type="scientific">Micrurus lemniscatus lemniscatus</name>
    <dbReference type="NCBI Taxonomy" id="129467"/>
    <lineage>
        <taxon>Eukaryota</taxon>
        <taxon>Metazoa</taxon>
        <taxon>Chordata</taxon>
        <taxon>Craniata</taxon>
        <taxon>Vertebrata</taxon>
        <taxon>Euteleostomi</taxon>
        <taxon>Lepidosauria</taxon>
        <taxon>Squamata</taxon>
        <taxon>Bifurcata</taxon>
        <taxon>Unidentata</taxon>
        <taxon>Episquamata</taxon>
        <taxon>Toxicofera</taxon>
        <taxon>Serpentes</taxon>
        <taxon>Colubroidea</taxon>
        <taxon>Elapidae</taxon>
        <taxon>Elapinae</taxon>
        <taxon>Micrurus</taxon>
    </lineage>
</organism>
<reference evidence="2" key="1">
    <citation type="submission" date="2017-07" db="EMBL/GenBank/DDBJ databases">
        <authorList>
            <person name="Mikheyev A."/>
            <person name="Grau M."/>
        </authorList>
    </citation>
    <scope>NUCLEOTIDE SEQUENCE</scope>
    <source>
        <tissue evidence="2">Venom_gland</tissue>
    </source>
</reference>
<feature type="region of interest" description="Disordered" evidence="1">
    <location>
        <begin position="52"/>
        <end position="93"/>
    </location>
</feature>
<accession>A0A2D4IZ72</accession>
<proteinExistence type="predicted"/>
<evidence type="ECO:0000256" key="1">
    <source>
        <dbReference type="SAM" id="MobiDB-lite"/>
    </source>
</evidence>
<feature type="region of interest" description="Disordered" evidence="1">
    <location>
        <begin position="23"/>
        <end position="42"/>
    </location>
</feature>
<feature type="compositionally biased region" description="Polar residues" evidence="1">
    <location>
        <begin position="53"/>
        <end position="68"/>
    </location>
</feature>
<dbReference type="AlphaFoldDB" id="A0A2D4IZ72"/>
<reference evidence="2" key="2">
    <citation type="submission" date="2017-11" db="EMBL/GenBank/DDBJ databases">
        <title>Coralsnake Venomics: Analyses of Venom Gland Transcriptomes and Proteomes of Six Brazilian Taxa.</title>
        <authorList>
            <person name="Aird S.D."/>
            <person name="Jorge da Silva N."/>
            <person name="Qiu L."/>
            <person name="Villar-Briones A."/>
            <person name="Aparecida-Saddi V."/>
            <person name="Campos-Telles M.P."/>
            <person name="Grau M."/>
            <person name="Mikheyev A.S."/>
        </authorList>
    </citation>
    <scope>NUCLEOTIDE SEQUENCE</scope>
    <source>
        <tissue evidence="2">Venom_gland</tissue>
    </source>
</reference>
<dbReference type="EMBL" id="IACK01138622">
    <property type="protein sequence ID" value="LAA89506.1"/>
    <property type="molecule type" value="Transcribed_RNA"/>
</dbReference>